<evidence type="ECO:0000256" key="9">
    <source>
        <dbReference type="ARBA" id="ARBA00023098"/>
    </source>
</evidence>
<dbReference type="EC" id="3.1.2.-" evidence="11"/>
<gene>
    <name evidence="14" type="ORF">QN277_003834</name>
</gene>
<organism evidence="14 15">
    <name type="scientific">Acacia crassicarpa</name>
    <name type="common">northern wattle</name>
    <dbReference type="NCBI Taxonomy" id="499986"/>
    <lineage>
        <taxon>Eukaryota</taxon>
        <taxon>Viridiplantae</taxon>
        <taxon>Streptophyta</taxon>
        <taxon>Embryophyta</taxon>
        <taxon>Tracheophyta</taxon>
        <taxon>Spermatophyta</taxon>
        <taxon>Magnoliopsida</taxon>
        <taxon>eudicotyledons</taxon>
        <taxon>Gunneridae</taxon>
        <taxon>Pentapetalae</taxon>
        <taxon>rosids</taxon>
        <taxon>fabids</taxon>
        <taxon>Fabales</taxon>
        <taxon>Fabaceae</taxon>
        <taxon>Caesalpinioideae</taxon>
        <taxon>mimosoid clade</taxon>
        <taxon>Acacieae</taxon>
        <taxon>Acacia</taxon>
    </lineage>
</organism>
<evidence type="ECO:0000313" key="14">
    <source>
        <dbReference type="EMBL" id="KAK4260756.1"/>
    </source>
</evidence>
<comment type="caution">
    <text evidence="14">The sequence shown here is derived from an EMBL/GenBank/DDBJ whole genome shotgun (WGS) entry which is preliminary data.</text>
</comment>
<evidence type="ECO:0000259" key="12">
    <source>
        <dbReference type="Pfam" id="PF01643"/>
    </source>
</evidence>
<dbReference type="FunFam" id="3.10.129.10:FF:000014">
    <property type="entry name" value="Acyl-[acyl-carrier-protein] hydrolase"/>
    <property type="match status" value="1"/>
</dbReference>
<keyword evidence="3 11" id="KW-0444">Lipid biosynthesis</keyword>
<dbReference type="GO" id="GO:0000036">
    <property type="term" value="F:acyl carrier activity"/>
    <property type="evidence" value="ECO:0007669"/>
    <property type="project" value="TreeGrafter"/>
</dbReference>
<dbReference type="InterPro" id="IPR002864">
    <property type="entry name" value="Acyl-ACP_thioesterase_NHD"/>
</dbReference>
<evidence type="ECO:0000256" key="2">
    <source>
        <dbReference type="ARBA" id="ARBA00006500"/>
    </source>
</evidence>
<dbReference type="Proteomes" id="UP001293593">
    <property type="component" value="Unassembled WGS sequence"/>
</dbReference>
<dbReference type="PANTHER" id="PTHR31727:SF10">
    <property type="entry name" value="ACYL-[ACYL-CARRIER-PROTEIN] HYDROLASE"/>
    <property type="match status" value="1"/>
</dbReference>
<keyword evidence="7 11" id="KW-0276">Fatty acid metabolism</keyword>
<keyword evidence="6 11" id="KW-0378">Hydrolase</keyword>
<evidence type="ECO:0000256" key="1">
    <source>
        <dbReference type="ARBA" id="ARBA00004229"/>
    </source>
</evidence>
<dbReference type="CDD" id="cd00586">
    <property type="entry name" value="4HBT"/>
    <property type="match status" value="1"/>
</dbReference>
<dbReference type="InterPro" id="IPR049427">
    <property type="entry name" value="Acyl-ACP_TE_C"/>
</dbReference>
<dbReference type="InterPro" id="IPR045023">
    <property type="entry name" value="FATA/B"/>
</dbReference>
<keyword evidence="4 11" id="KW-0150">Chloroplast</keyword>
<dbReference type="SUPFAM" id="SSF54637">
    <property type="entry name" value="Thioesterase/thiol ester dehydrase-isomerase"/>
    <property type="match status" value="2"/>
</dbReference>
<proteinExistence type="inferred from homology"/>
<keyword evidence="10 11" id="KW-0275">Fatty acid biosynthesis</keyword>
<reference evidence="14" key="1">
    <citation type="submission" date="2023-10" db="EMBL/GenBank/DDBJ databases">
        <title>Chromosome-level genome of the transformable northern wattle, Acacia crassicarpa.</title>
        <authorList>
            <person name="Massaro I."/>
            <person name="Sinha N.R."/>
            <person name="Poethig S."/>
            <person name="Leichty A.R."/>
        </authorList>
    </citation>
    <scope>NUCLEOTIDE SEQUENCE</scope>
    <source>
        <strain evidence="14">Acra3RX</strain>
        <tissue evidence="14">Leaf</tissue>
    </source>
</reference>
<evidence type="ECO:0000256" key="3">
    <source>
        <dbReference type="ARBA" id="ARBA00022516"/>
    </source>
</evidence>
<evidence type="ECO:0000256" key="6">
    <source>
        <dbReference type="ARBA" id="ARBA00022801"/>
    </source>
</evidence>
<dbReference type="GO" id="GO:0009507">
    <property type="term" value="C:chloroplast"/>
    <property type="evidence" value="ECO:0007669"/>
    <property type="project" value="UniProtKB-SubCell"/>
</dbReference>
<accession>A0AAE1MHT3</accession>
<evidence type="ECO:0000256" key="10">
    <source>
        <dbReference type="ARBA" id="ARBA00023160"/>
    </source>
</evidence>
<dbReference type="PANTHER" id="PTHR31727">
    <property type="entry name" value="OLEOYL-ACYL CARRIER PROTEIN THIOESTERASE 1, CHLOROPLASTIC"/>
    <property type="match status" value="1"/>
</dbReference>
<evidence type="ECO:0000256" key="4">
    <source>
        <dbReference type="ARBA" id="ARBA00022528"/>
    </source>
</evidence>
<evidence type="ECO:0000256" key="7">
    <source>
        <dbReference type="ARBA" id="ARBA00022832"/>
    </source>
</evidence>
<comment type="subcellular location">
    <subcellularLocation>
        <location evidence="1 11">Plastid</location>
        <location evidence="1 11">Chloroplast</location>
    </subcellularLocation>
</comment>
<dbReference type="AlphaFoldDB" id="A0AAE1MHT3"/>
<dbReference type="GO" id="GO:0016297">
    <property type="term" value="F:fatty acyl-[ACP] hydrolase activity"/>
    <property type="evidence" value="ECO:0007669"/>
    <property type="project" value="InterPro"/>
</dbReference>
<evidence type="ECO:0000256" key="11">
    <source>
        <dbReference type="RuleBase" id="RU363096"/>
    </source>
</evidence>
<keyword evidence="5 11" id="KW-0934">Plastid</keyword>
<evidence type="ECO:0000256" key="8">
    <source>
        <dbReference type="ARBA" id="ARBA00022946"/>
    </source>
</evidence>
<keyword evidence="8" id="KW-0809">Transit peptide</keyword>
<evidence type="ECO:0000313" key="15">
    <source>
        <dbReference type="Proteomes" id="UP001293593"/>
    </source>
</evidence>
<dbReference type="EMBL" id="JAWXYG010000010">
    <property type="protein sequence ID" value="KAK4260756.1"/>
    <property type="molecule type" value="Genomic_DNA"/>
</dbReference>
<evidence type="ECO:0000256" key="5">
    <source>
        <dbReference type="ARBA" id="ARBA00022640"/>
    </source>
</evidence>
<protein>
    <recommendedName>
        <fullName evidence="11">Acyl-[acyl-carrier-protein] hydrolase</fullName>
        <ecNumber evidence="11">3.1.2.-</ecNumber>
    </recommendedName>
</protein>
<comment type="function">
    <text evidence="11">Plays an essential role in chain termination during de novo fatty acid synthesis.</text>
</comment>
<dbReference type="Pfam" id="PF01643">
    <property type="entry name" value="Acyl-ACP_TE"/>
    <property type="match status" value="1"/>
</dbReference>
<keyword evidence="9 11" id="KW-0443">Lipid metabolism</keyword>
<name>A0AAE1MHT3_9FABA</name>
<keyword evidence="15" id="KW-1185">Reference proteome</keyword>
<feature type="domain" description="Acyl-ACP thioesterase N-terminal hotdog" evidence="12">
    <location>
        <begin position="92"/>
        <end position="226"/>
    </location>
</feature>
<dbReference type="Gene3D" id="3.10.129.10">
    <property type="entry name" value="Hotdog Thioesterase"/>
    <property type="match status" value="1"/>
</dbReference>
<dbReference type="InterPro" id="IPR029069">
    <property type="entry name" value="HotDog_dom_sf"/>
</dbReference>
<comment type="similarity">
    <text evidence="2 11">Belongs to the acyl-ACP thioesterase family.</text>
</comment>
<evidence type="ECO:0000259" key="13">
    <source>
        <dbReference type="Pfam" id="PF20791"/>
    </source>
</evidence>
<dbReference type="Pfam" id="PF20791">
    <property type="entry name" value="Acyl-ACP_TE_C"/>
    <property type="match status" value="1"/>
</dbReference>
<feature type="domain" description="Acyl-ACP thioesterase-like C-terminal" evidence="13">
    <location>
        <begin position="251"/>
        <end position="326"/>
    </location>
</feature>
<sequence>MATIFSFSTSAYLVRCCSSSMRENHDQLKQQLNSSIKLNGTSRSPIIQVDSLSQTAEAAGISAAPNGSRQNIPTKKQLVDRHRQGLIVEGGVRYRQTVVIRSYEVGPDKTTTLESILNLLQETALNHVWMSGLLSDGFGATHGMMRNNLIWVVSRMQVLVDCYPIWGEVIEIDTWVGASGKNGMRRDWLIRSQATGRIFARATSTWVMMNRTTRRLSKLPDEVRNELSPWFIEKQAIMEDTHEKIVKLDKEAKYMISDLKPKRSDLDMNHHVNNVKYVKWMLETVPDQILESHQLSGITLEYRRECISSDMVQSLCDLEEDEEILHDVEKRDYNSNMFNLATEIINGGGLLGCFEQRPLRFTHLLQAKGDKKDEEIVRGRTVWKRKLPSMPFSTQ</sequence>